<dbReference type="Gene3D" id="3.40.50.1000">
    <property type="entry name" value="HAD superfamily/HAD-like"/>
    <property type="match status" value="1"/>
</dbReference>
<accession>A0A1I2I1K6</accession>
<dbReference type="AlphaFoldDB" id="A0A1I2I1K6"/>
<reference evidence="1 2" key="1">
    <citation type="submission" date="2016-10" db="EMBL/GenBank/DDBJ databases">
        <authorList>
            <person name="de Groot N.N."/>
        </authorList>
    </citation>
    <scope>NUCLEOTIDE SEQUENCE [LARGE SCALE GENOMIC DNA]</scope>
    <source>
        <strain evidence="1 2">DSM 43019</strain>
    </source>
</reference>
<dbReference type="PIRSF" id="PIRSF030802">
    <property type="entry name" value="UCP030802"/>
    <property type="match status" value="1"/>
</dbReference>
<dbReference type="STRING" id="35752.SAMN05421541_109214"/>
<evidence type="ECO:0008006" key="3">
    <source>
        <dbReference type="Google" id="ProtNLM"/>
    </source>
</evidence>
<dbReference type="Proteomes" id="UP000199645">
    <property type="component" value="Unassembled WGS sequence"/>
</dbReference>
<proteinExistence type="predicted"/>
<dbReference type="InterPro" id="IPR036412">
    <property type="entry name" value="HAD-like_sf"/>
</dbReference>
<protein>
    <recommendedName>
        <fullName evidence="3">Hydroxymethylpyrimidine pyrophosphatase</fullName>
    </recommendedName>
</protein>
<dbReference type="RefSeq" id="WP_093617898.1">
    <property type="nucleotide sequence ID" value="NZ_BOMT01000053.1"/>
</dbReference>
<dbReference type="SUPFAM" id="SSF56784">
    <property type="entry name" value="HAD-like"/>
    <property type="match status" value="1"/>
</dbReference>
<evidence type="ECO:0000313" key="2">
    <source>
        <dbReference type="Proteomes" id="UP000199645"/>
    </source>
</evidence>
<keyword evidence="2" id="KW-1185">Reference proteome</keyword>
<dbReference type="OrthoDB" id="1666512at2"/>
<dbReference type="EMBL" id="FONV01000009">
    <property type="protein sequence ID" value="SFF36255.1"/>
    <property type="molecule type" value="Genomic_DNA"/>
</dbReference>
<dbReference type="InterPro" id="IPR024197">
    <property type="entry name" value="TPP-like"/>
</dbReference>
<dbReference type="InterPro" id="IPR023214">
    <property type="entry name" value="HAD_sf"/>
</dbReference>
<name>A0A1I2I1K6_9ACTN</name>
<gene>
    <name evidence="1" type="ORF">SAMN05421541_109214</name>
</gene>
<organism evidence="1 2">
    <name type="scientific">Actinoplanes philippinensis</name>
    <dbReference type="NCBI Taxonomy" id="35752"/>
    <lineage>
        <taxon>Bacteria</taxon>
        <taxon>Bacillati</taxon>
        <taxon>Actinomycetota</taxon>
        <taxon>Actinomycetes</taxon>
        <taxon>Micromonosporales</taxon>
        <taxon>Micromonosporaceae</taxon>
        <taxon>Actinoplanes</taxon>
    </lineage>
</organism>
<evidence type="ECO:0000313" key="1">
    <source>
        <dbReference type="EMBL" id="SFF36255.1"/>
    </source>
</evidence>
<sequence>MSRPLVACDLDRTLIYSAAALGLTGPDHEAPPLVVAEVHEGRPISYLTRRAAGLIEDLAGAAPLVPVTTRTLGQYRRIRLSDRPPRYAVAANGGHLLVDGRPDPGWHRRVAGRVRRECATLDTVSGHLARAADPAWLLRAHVADDLFWYAVIDRPRLPAGHLAELAAWCADRGWTVSVQGRKLYCVPGPITKWAAVAEIRRRLDCGPVFAAGDSRLDEELLSRADTGIRPAHGELHDSGWRPDRITVTTASGVLAGEEIAGLLLDHVRQAAGLLGHTR</sequence>